<dbReference type="SUPFAM" id="SSF56784">
    <property type="entry name" value="HAD-like"/>
    <property type="match status" value="1"/>
</dbReference>
<evidence type="ECO:0000256" key="2">
    <source>
        <dbReference type="ARBA" id="ARBA00006024"/>
    </source>
</evidence>
<dbReference type="EMBL" id="HG937694">
    <property type="protein sequence ID" value="CDP37599.1"/>
    <property type="molecule type" value="Genomic_DNA"/>
</dbReference>
<keyword evidence="7" id="KW-1278">Translocase</keyword>
<evidence type="ECO:0000256" key="3">
    <source>
        <dbReference type="ARBA" id="ARBA00022692"/>
    </source>
</evidence>
<dbReference type="PROSITE" id="PS50846">
    <property type="entry name" value="HMA_2"/>
    <property type="match status" value="2"/>
</dbReference>
<dbReference type="GO" id="GO:0016887">
    <property type="term" value="F:ATP hydrolysis activity"/>
    <property type="evidence" value="ECO:0007669"/>
    <property type="project" value="InterPro"/>
</dbReference>
<dbReference type="SFLD" id="SFLDS00003">
    <property type="entry name" value="Haloacid_Dehalogenase"/>
    <property type="match status" value="1"/>
</dbReference>
<dbReference type="PROSITE" id="PS00154">
    <property type="entry name" value="ATPASE_E1_E2"/>
    <property type="match status" value="1"/>
</dbReference>
<accession>A0A060T9X5</accession>
<evidence type="ECO:0000256" key="6">
    <source>
        <dbReference type="ARBA" id="ARBA00022840"/>
    </source>
</evidence>
<feature type="transmembrane region" description="Helical" evidence="10">
    <location>
        <begin position="431"/>
        <end position="453"/>
    </location>
</feature>
<feature type="domain" description="HMA" evidence="11">
    <location>
        <begin position="215"/>
        <end position="280"/>
    </location>
</feature>
<dbReference type="Gene3D" id="3.30.70.100">
    <property type="match status" value="4"/>
</dbReference>
<dbReference type="Pfam" id="PF00702">
    <property type="entry name" value="Hydrolase"/>
    <property type="match status" value="1"/>
</dbReference>
<dbReference type="InterPro" id="IPR001757">
    <property type="entry name" value="P_typ_ATPase"/>
</dbReference>
<dbReference type="InterPro" id="IPR006121">
    <property type="entry name" value="HMA_dom"/>
</dbReference>
<keyword evidence="8 10" id="KW-1133">Transmembrane helix</keyword>
<evidence type="ECO:0000313" key="12">
    <source>
        <dbReference type="EMBL" id="CDP37599.1"/>
    </source>
</evidence>
<reference evidence="12" key="1">
    <citation type="submission" date="2014-02" db="EMBL/GenBank/DDBJ databases">
        <authorList>
            <person name="Genoscope - CEA"/>
        </authorList>
    </citation>
    <scope>NUCLEOTIDE SEQUENCE</scope>
    <source>
        <strain evidence="12">LS3</strain>
    </source>
</reference>
<dbReference type="CDD" id="cd02094">
    <property type="entry name" value="P-type_ATPase_Cu-like"/>
    <property type="match status" value="1"/>
</dbReference>
<dbReference type="PROSITE" id="PS01047">
    <property type="entry name" value="HMA_1"/>
    <property type="match status" value="1"/>
</dbReference>
<dbReference type="Gene3D" id="3.40.50.1000">
    <property type="entry name" value="HAD superfamily/HAD-like"/>
    <property type="match status" value="1"/>
</dbReference>
<dbReference type="Pfam" id="PF00122">
    <property type="entry name" value="E1-E2_ATPase"/>
    <property type="match status" value="1"/>
</dbReference>
<evidence type="ECO:0000256" key="4">
    <source>
        <dbReference type="ARBA" id="ARBA00022723"/>
    </source>
</evidence>
<dbReference type="PRINTS" id="PR00119">
    <property type="entry name" value="CATATPASE"/>
</dbReference>
<organism evidence="12">
    <name type="scientific">Blastobotrys adeninivorans</name>
    <name type="common">Yeast</name>
    <name type="synonym">Arxula adeninivorans</name>
    <dbReference type="NCBI Taxonomy" id="409370"/>
    <lineage>
        <taxon>Eukaryota</taxon>
        <taxon>Fungi</taxon>
        <taxon>Dikarya</taxon>
        <taxon>Ascomycota</taxon>
        <taxon>Saccharomycotina</taxon>
        <taxon>Dipodascomycetes</taxon>
        <taxon>Dipodascales</taxon>
        <taxon>Trichomonascaceae</taxon>
        <taxon>Blastobotrys</taxon>
    </lineage>
</organism>
<dbReference type="InterPro" id="IPR023298">
    <property type="entry name" value="ATPase_P-typ_TM_dom_sf"/>
</dbReference>
<feature type="transmembrane region" description="Helical" evidence="10">
    <location>
        <begin position="693"/>
        <end position="715"/>
    </location>
</feature>
<dbReference type="SFLD" id="SFLDF00027">
    <property type="entry name" value="p-type_atpase"/>
    <property type="match status" value="1"/>
</dbReference>
<protein>
    <submittedName>
        <fullName evidence="12">ARAD1D15114p</fullName>
    </submittedName>
</protein>
<dbReference type="SFLD" id="SFLDG00002">
    <property type="entry name" value="C1.7:_P-type_atpase_like"/>
    <property type="match status" value="1"/>
</dbReference>
<dbReference type="SUPFAM" id="SSF81653">
    <property type="entry name" value="Calcium ATPase, transduction domain A"/>
    <property type="match status" value="1"/>
</dbReference>
<evidence type="ECO:0000259" key="11">
    <source>
        <dbReference type="PROSITE" id="PS50846"/>
    </source>
</evidence>
<dbReference type="SUPFAM" id="SSF81665">
    <property type="entry name" value="Calcium ATPase, transmembrane domain M"/>
    <property type="match status" value="1"/>
</dbReference>
<sequence>MIHTIKLKNIHCGSCESTIKEAVSGFENVAHVNVSIQDDMVTIQSVTSELPVMEVAKTLMDKGFQVVSIDDNAPPSRSWLDVLHFRRRRRLDKVHRQNCEHCKAAELGQEEHGRRSVSRSELSTVTFVDGDESQKFRAVYVIGDMTCAACTSTVTNVVKNEHPQVLEFGVDLLNKSGTAIIDDKRLADAIQETIRGSGYSADLVELVPVETSKGYKVSATVGGMTCASCSSAVKRAVTSLPDVEDVSIDVINGTAVFVVGSKSVISQLGEAIEDAGYEYQQVDVQELLTASTAKASRTVNLSVEGMFCQHCPDNVNRVLKGYGDVVVIDNPISLDSPFIKFTYTPDPPVVTIRSILDKIKAVSPEFKVSIVHPKSLEERAAEYKRKEQLALAYRLGFTTLVVIPTFIIGIIGMDLLPSGNSFRQYMHESMWVGSVSRLSWALFFMATPVYFYGADTFHTKAIKEIIGLWRPGVPWKVRFLMFGSMNLLMSLGTTVAYFSSIALLALAAQADGHNSEGYTTTYFDSVVFLTFFLLIGRLLDSYSKSKTSSAVSLLSKLRPETVLLVEDQNVDNDKITDKNEIHKHKFGNAVEVPFDLIEVGDFIRVTPGSACAVDGIVFEGSTYFNESSLTGESRPIERGVGAQVFAGTVNSGNSSVVVKVTATEGGSLLDSIVAVVREGQLRRAPVERVAEKLTSVFVPIVTALSVITWVIWLALGLSGALPKHYLDIEIGGWVVWSLQFSITVFVIACPCGIGLAAPTALFVGTGLAAKYGILARGGGEAFQEGSKIDIMCFDKTGTLTEGGEPQVTDQKYYANGITEDELQRIAGEMESHSSHPLGSAIKAMAQASEAPIEVYEVSEVSGKGLKAKAKRTSDGTVWEVILGNERLLAESGSTDINSEHQDTLTLWKRQGKSVIVLALKSNEEGTLRIGAMFAAADKLRDESAKVIKELHKRSIDTWMISGDNETTAKAIASQVGIPADHVIAGVLPQEKADKVTWLQKTGKALRGGQSGRAIVAMVGDGVNDAPSLVAADVGVAIGSGSDIAMSSAEFVLLNSNLNYLLVMIDISRATLNRIKLNFGWALVYNVVGIPIAAGVIYPHNNFRLGPVWASLAMALSSVSVVTSSLLLKLYRPRAAKGLQNASNPESSQ</sequence>
<dbReference type="NCBIfam" id="TIGR01494">
    <property type="entry name" value="ATPase_P-type"/>
    <property type="match status" value="1"/>
</dbReference>
<dbReference type="NCBIfam" id="TIGR01525">
    <property type="entry name" value="ATPase-IB_hvy"/>
    <property type="match status" value="1"/>
</dbReference>
<dbReference type="Pfam" id="PF00403">
    <property type="entry name" value="HMA"/>
    <property type="match status" value="2"/>
</dbReference>
<reference evidence="12" key="2">
    <citation type="submission" date="2014-06" db="EMBL/GenBank/DDBJ databases">
        <title>The complete genome of Blastobotrys (Arxula) adeninivorans LS3 - a yeast of biotechnological interest.</title>
        <authorList>
            <person name="Kunze G."/>
            <person name="Gaillardin C."/>
            <person name="Czernicka M."/>
            <person name="Durrens P."/>
            <person name="Martin T."/>
            <person name="Boer E."/>
            <person name="Gabaldon T."/>
            <person name="Cruz J."/>
            <person name="Talla E."/>
            <person name="Marck C."/>
            <person name="Goffeau A."/>
            <person name="Barbe V."/>
            <person name="Baret P."/>
            <person name="Baronian K."/>
            <person name="Beier S."/>
            <person name="Bleykasten C."/>
            <person name="Bode R."/>
            <person name="Casaregola S."/>
            <person name="Despons L."/>
            <person name="Fairhead C."/>
            <person name="Giersberg M."/>
            <person name="Gierski P."/>
            <person name="Hahnel U."/>
            <person name="Hartmann A."/>
            <person name="Jankowska D."/>
            <person name="Jubin C."/>
            <person name="Jung P."/>
            <person name="Lafontaine I."/>
            <person name="Leh-Louis V."/>
            <person name="Lemaire M."/>
            <person name="Marcet-Houben M."/>
            <person name="Mascher M."/>
            <person name="Morel G."/>
            <person name="Richard G.-F."/>
            <person name="Riechen J."/>
            <person name="Sacerdot C."/>
            <person name="Sarkar A."/>
            <person name="Savel G."/>
            <person name="Schacherer J."/>
            <person name="Sherman D."/>
            <person name="Straub M.-L."/>
            <person name="Stein N."/>
            <person name="Thierry A."/>
            <person name="Trautwein-Schult A."/>
            <person name="Westhof E."/>
            <person name="Worch S."/>
            <person name="Dujon B."/>
            <person name="Souciet J.-L."/>
            <person name="Wincker P."/>
            <person name="Scholz U."/>
            <person name="Neuveglise N."/>
        </authorList>
    </citation>
    <scope>NUCLEOTIDE SEQUENCE</scope>
    <source>
        <strain evidence="12">LS3</strain>
    </source>
</reference>
<dbReference type="PANTHER" id="PTHR43520:SF32">
    <property type="entry name" value="COPPER RESISTANCE P-TYPE ATPASE (EUROFUNG)"/>
    <property type="match status" value="1"/>
</dbReference>
<dbReference type="InterPro" id="IPR027256">
    <property type="entry name" value="P-typ_ATPase_IB"/>
</dbReference>
<feature type="transmembrane region" description="Helical" evidence="10">
    <location>
        <begin position="735"/>
        <end position="763"/>
    </location>
</feature>
<dbReference type="Gene3D" id="3.40.1110.10">
    <property type="entry name" value="Calcium-transporting ATPase, cytoplasmic domain N"/>
    <property type="match status" value="1"/>
</dbReference>
<dbReference type="InterPro" id="IPR036412">
    <property type="entry name" value="HAD-like_sf"/>
</dbReference>
<evidence type="ECO:0000256" key="1">
    <source>
        <dbReference type="ARBA" id="ARBA00004141"/>
    </source>
</evidence>
<gene>
    <name evidence="12" type="ORF">GNLVRS02_ARAD1D15114g</name>
</gene>
<dbReference type="GO" id="GO:0016020">
    <property type="term" value="C:membrane"/>
    <property type="evidence" value="ECO:0007669"/>
    <property type="project" value="UniProtKB-SubCell"/>
</dbReference>
<keyword evidence="6 10" id="KW-0067">ATP-binding</keyword>
<feature type="transmembrane region" description="Helical" evidence="10">
    <location>
        <begin position="1109"/>
        <end position="1130"/>
    </location>
</feature>
<dbReference type="InterPro" id="IPR023214">
    <property type="entry name" value="HAD_sf"/>
</dbReference>
<dbReference type="PANTHER" id="PTHR43520">
    <property type="entry name" value="ATP7, ISOFORM B"/>
    <property type="match status" value="1"/>
</dbReference>
<dbReference type="GO" id="GO:0005507">
    <property type="term" value="F:copper ion binding"/>
    <property type="evidence" value="ECO:0007669"/>
    <property type="project" value="TreeGrafter"/>
</dbReference>
<dbReference type="SUPFAM" id="SSF55008">
    <property type="entry name" value="HMA, heavy metal-associated domain"/>
    <property type="match status" value="4"/>
</dbReference>
<name>A0A060T9X5_BLAAD</name>
<dbReference type="InterPro" id="IPR036163">
    <property type="entry name" value="HMA_dom_sf"/>
</dbReference>
<dbReference type="InterPro" id="IPR017969">
    <property type="entry name" value="Heavy-metal-associated_CS"/>
</dbReference>
<dbReference type="InterPro" id="IPR018303">
    <property type="entry name" value="ATPase_P-typ_P_site"/>
</dbReference>
<feature type="transmembrane region" description="Helical" evidence="10">
    <location>
        <begin position="520"/>
        <end position="539"/>
    </location>
</feature>
<keyword evidence="4 10" id="KW-0479">Metal-binding</keyword>
<dbReference type="SUPFAM" id="SSF81660">
    <property type="entry name" value="Metal cation-transporting ATPase, ATP-binding domain N"/>
    <property type="match status" value="1"/>
</dbReference>
<dbReference type="GO" id="GO:0055070">
    <property type="term" value="P:copper ion homeostasis"/>
    <property type="evidence" value="ECO:0007669"/>
    <property type="project" value="TreeGrafter"/>
</dbReference>
<feature type="transmembrane region" description="Helical" evidence="10">
    <location>
        <begin position="391"/>
        <end position="411"/>
    </location>
</feature>
<comment type="subcellular location">
    <subcellularLocation>
        <location evidence="1">Membrane</location>
        <topology evidence="1">Multi-pass membrane protein</topology>
    </subcellularLocation>
</comment>
<keyword evidence="5 10" id="KW-0547">Nucleotide-binding</keyword>
<dbReference type="CDD" id="cd00371">
    <property type="entry name" value="HMA"/>
    <property type="match status" value="3"/>
</dbReference>
<evidence type="ECO:0000256" key="9">
    <source>
        <dbReference type="ARBA" id="ARBA00023136"/>
    </source>
</evidence>
<evidence type="ECO:0000256" key="8">
    <source>
        <dbReference type="ARBA" id="ARBA00022989"/>
    </source>
</evidence>
<dbReference type="AlphaFoldDB" id="A0A060T9X5"/>
<evidence type="ECO:0000256" key="10">
    <source>
        <dbReference type="RuleBase" id="RU362081"/>
    </source>
</evidence>
<keyword evidence="9 10" id="KW-0472">Membrane</keyword>
<keyword evidence="3 10" id="KW-0812">Transmembrane</keyword>
<comment type="similarity">
    <text evidence="2 10">Belongs to the cation transport ATPase (P-type) (TC 3.A.3) family. Type IB subfamily.</text>
</comment>
<evidence type="ECO:0000256" key="5">
    <source>
        <dbReference type="ARBA" id="ARBA00022741"/>
    </source>
</evidence>
<feature type="domain" description="HMA" evidence="11">
    <location>
        <begin position="1"/>
        <end position="67"/>
    </location>
</feature>
<dbReference type="InterPro" id="IPR023299">
    <property type="entry name" value="ATPase_P-typ_cyto_dom_N"/>
</dbReference>
<dbReference type="GO" id="GO:0005524">
    <property type="term" value="F:ATP binding"/>
    <property type="evidence" value="ECO:0007669"/>
    <property type="project" value="UniProtKB-UniRule"/>
</dbReference>
<evidence type="ECO:0000256" key="7">
    <source>
        <dbReference type="ARBA" id="ARBA00022967"/>
    </source>
</evidence>
<feature type="transmembrane region" description="Helical" evidence="10">
    <location>
        <begin position="1078"/>
        <end position="1097"/>
    </location>
</feature>
<dbReference type="InterPro" id="IPR008250">
    <property type="entry name" value="ATPase_P-typ_transduc_dom_A_sf"/>
</dbReference>
<dbReference type="Gene3D" id="2.70.150.10">
    <property type="entry name" value="Calcium-transporting ATPase, cytoplasmic transduction domain A"/>
    <property type="match status" value="1"/>
</dbReference>
<feature type="transmembrane region" description="Helical" evidence="10">
    <location>
        <begin position="487"/>
        <end position="508"/>
    </location>
</feature>
<dbReference type="InterPro" id="IPR059000">
    <property type="entry name" value="ATPase_P-type_domA"/>
</dbReference>
<dbReference type="GO" id="GO:0043682">
    <property type="term" value="F:P-type divalent copper transporter activity"/>
    <property type="evidence" value="ECO:0007669"/>
    <property type="project" value="TreeGrafter"/>
</dbReference>
<dbReference type="InterPro" id="IPR044492">
    <property type="entry name" value="P_typ_ATPase_HD_dom"/>
</dbReference>
<proteinExistence type="inferred from homology"/>
<dbReference type="PhylomeDB" id="A0A060T9X5"/>